<keyword evidence="2" id="KW-0812">Transmembrane</keyword>
<dbReference type="PANTHER" id="PTHR34380:SF1">
    <property type="entry name" value="OS01G0221300 PROTEIN"/>
    <property type="match status" value="1"/>
</dbReference>
<dbReference type="Proteomes" id="UP001157006">
    <property type="component" value="Chromosome 3"/>
</dbReference>
<keyword evidence="2" id="KW-0472">Membrane</keyword>
<dbReference type="PANTHER" id="PTHR34380">
    <property type="entry name" value="BNAA03G12380D PROTEIN"/>
    <property type="match status" value="1"/>
</dbReference>
<dbReference type="EMBL" id="OX451738">
    <property type="protein sequence ID" value="CAI8605607.1"/>
    <property type="molecule type" value="Genomic_DNA"/>
</dbReference>
<evidence type="ECO:0000256" key="2">
    <source>
        <dbReference type="SAM" id="Phobius"/>
    </source>
</evidence>
<sequence length="226" mass="25186">MVQSTTPSAAKSSSVNVIDIIDISDDEFDISHNGSGNVSLATCLAGEKEKDLDHNAAQNNETLDFCGGVLFDMDVSNCEVTSSKSQDGCNADVDPGSDNSEDLQDCRKDSNSQDVSDDDMNFGKILSKIQREKKHEIKWEFEADMVAELGKDPVLCMKAVCSLYRQQTDDKQAIKGTLHRNGRGFNYHDADRKDSCFCCFYAILILNFVFLFSSIKWSPYSRHFLC</sequence>
<name>A0AAV1A8M4_VICFA</name>
<evidence type="ECO:0000256" key="1">
    <source>
        <dbReference type="SAM" id="MobiDB-lite"/>
    </source>
</evidence>
<evidence type="ECO:0000313" key="4">
    <source>
        <dbReference type="Proteomes" id="UP001157006"/>
    </source>
</evidence>
<dbReference type="AlphaFoldDB" id="A0AAV1A8M4"/>
<feature type="region of interest" description="Disordered" evidence="1">
    <location>
        <begin position="82"/>
        <end position="118"/>
    </location>
</feature>
<gene>
    <name evidence="3" type="ORF">VFH_III191240</name>
</gene>
<protein>
    <submittedName>
        <fullName evidence="3">Uncharacterized protein</fullName>
    </submittedName>
</protein>
<proteinExistence type="predicted"/>
<keyword evidence="4" id="KW-1185">Reference proteome</keyword>
<reference evidence="3 4" key="1">
    <citation type="submission" date="2023-01" db="EMBL/GenBank/DDBJ databases">
        <authorList>
            <person name="Kreplak J."/>
        </authorList>
    </citation>
    <scope>NUCLEOTIDE SEQUENCE [LARGE SCALE GENOMIC DNA]</scope>
</reference>
<accession>A0AAV1A8M4</accession>
<keyword evidence="2" id="KW-1133">Transmembrane helix</keyword>
<feature type="transmembrane region" description="Helical" evidence="2">
    <location>
        <begin position="196"/>
        <end position="215"/>
    </location>
</feature>
<organism evidence="3 4">
    <name type="scientific">Vicia faba</name>
    <name type="common">Broad bean</name>
    <name type="synonym">Faba vulgaris</name>
    <dbReference type="NCBI Taxonomy" id="3906"/>
    <lineage>
        <taxon>Eukaryota</taxon>
        <taxon>Viridiplantae</taxon>
        <taxon>Streptophyta</taxon>
        <taxon>Embryophyta</taxon>
        <taxon>Tracheophyta</taxon>
        <taxon>Spermatophyta</taxon>
        <taxon>Magnoliopsida</taxon>
        <taxon>eudicotyledons</taxon>
        <taxon>Gunneridae</taxon>
        <taxon>Pentapetalae</taxon>
        <taxon>rosids</taxon>
        <taxon>fabids</taxon>
        <taxon>Fabales</taxon>
        <taxon>Fabaceae</taxon>
        <taxon>Papilionoideae</taxon>
        <taxon>50 kb inversion clade</taxon>
        <taxon>NPAAA clade</taxon>
        <taxon>Hologalegina</taxon>
        <taxon>IRL clade</taxon>
        <taxon>Fabeae</taxon>
        <taxon>Vicia</taxon>
    </lineage>
</organism>
<evidence type="ECO:0000313" key="3">
    <source>
        <dbReference type="EMBL" id="CAI8605607.1"/>
    </source>
</evidence>